<keyword evidence="3" id="KW-0687">Ribonucleoprotein</keyword>
<dbReference type="GO" id="GO:0005840">
    <property type="term" value="C:ribosome"/>
    <property type="evidence" value="ECO:0007669"/>
    <property type="project" value="UniProtKB-KW"/>
</dbReference>
<name>A0ABR2HWU5_9EUKA</name>
<keyword evidence="6" id="KW-1185">Reference proteome</keyword>
<dbReference type="InterPro" id="IPR038716">
    <property type="entry name" value="P1/P2_N_sf"/>
</dbReference>
<gene>
    <name evidence="5" type="ORF">M9Y10_016675</name>
</gene>
<evidence type="ECO:0000313" key="6">
    <source>
        <dbReference type="Proteomes" id="UP001470230"/>
    </source>
</evidence>
<comment type="caution">
    <text evidence="5">The sequence shown here is derived from an EMBL/GenBank/DDBJ whole genome shotgun (WGS) entry which is preliminary data.</text>
</comment>
<reference evidence="5 6" key="1">
    <citation type="submission" date="2024-04" db="EMBL/GenBank/DDBJ databases">
        <title>Tritrichomonas musculus Genome.</title>
        <authorList>
            <person name="Alves-Ferreira E."/>
            <person name="Grigg M."/>
            <person name="Lorenzi H."/>
            <person name="Galac M."/>
        </authorList>
    </citation>
    <scope>NUCLEOTIDE SEQUENCE [LARGE SCALE GENOMIC DNA]</scope>
    <source>
        <strain evidence="5 6">EAF2021</strain>
    </source>
</reference>
<sequence length="107" mass="12090">MASHDFACVYAALILNDANIHLTNDKIFSILNAANIKIDSYSIDLFIQYFKNLDISELIKRTNLRNSSSTPIPEETESNDNNNNFKGVEQGNEEEELEIGGFDDLFN</sequence>
<dbReference type="EMBL" id="JAPFFF010000021">
    <property type="protein sequence ID" value="KAK8854124.1"/>
    <property type="molecule type" value="Genomic_DNA"/>
</dbReference>
<feature type="region of interest" description="Disordered" evidence="4">
    <location>
        <begin position="66"/>
        <end position="107"/>
    </location>
</feature>
<organism evidence="5 6">
    <name type="scientific">Tritrichomonas musculus</name>
    <dbReference type="NCBI Taxonomy" id="1915356"/>
    <lineage>
        <taxon>Eukaryota</taxon>
        <taxon>Metamonada</taxon>
        <taxon>Parabasalia</taxon>
        <taxon>Tritrichomonadida</taxon>
        <taxon>Tritrichomonadidae</taxon>
        <taxon>Tritrichomonas</taxon>
    </lineage>
</organism>
<dbReference type="Pfam" id="PF00428">
    <property type="entry name" value="Ribosomal_60s"/>
    <property type="match status" value="1"/>
</dbReference>
<proteinExistence type="inferred from homology"/>
<evidence type="ECO:0000256" key="2">
    <source>
        <dbReference type="ARBA" id="ARBA00022980"/>
    </source>
</evidence>
<evidence type="ECO:0000313" key="5">
    <source>
        <dbReference type="EMBL" id="KAK8854124.1"/>
    </source>
</evidence>
<keyword evidence="2 5" id="KW-0689">Ribosomal protein</keyword>
<dbReference type="CDD" id="cd05831">
    <property type="entry name" value="Ribosomal_P1"/>
    <property type="match status" value="1"/>
</dbReference>
<dbReference type="Gene3D" id="1.10.10.1410">
    <property type="match status" value="1"/>
</dbReference>
<comment type="similarity">
    <text evidence="1">Belongs to the eukaryotic ribosomal protein P1/P2 family.</text>
</comment>
<protein>
    <submittedName>
        <fullName evidence="5">60S acidic ribosomal protein P1</fullName>
    </submittedName>
</protein>
<evidence type="ECO:0000256" key="1">
    <source>
        <dbReference type="ARBA" id="ARBA00005436"/>
    </source>
</evidence>
<dbReference type="Proteomes" id="UP001470230">
    <property type="component" value="Unassembled WGS sequence"/>
</dbReference>
<evidence type="ECO:0000256" key="4">
    <source>
        <dbReference type="SAM" id="MobiDB-lite"/>
    </source>
</evidence>
<accession>A0ABR2HWU5</accession>
<evidence type="ECO:0000256" key="3">
    <source>
        <dbReference type="ARBA" id="ARBA00023274"/>
    </source>
</evidence>